<evidence type="ECO:0000313" key="1">
    <source>
        <dbReference type="EMBL" id="GME93063.1"/>
    </source>
</evidence>
<name>A0ACB5TQR8_CANBO</name>
<dbReference type="EMBL" id="BSXV01001503">
    <property type="protein sequence ID" value="GME93063.1"/>
    <property type="molecule type" value="Genomic_DNA"/>
</dbReference>
<evidence type="ECO:0000313" key="2">
    <source>
        <dbReference type="Proteomes" id="UP001165101"/>
    </source>
</evidence>
<reference evidence="1" key="1">
    <citation type="submission" date="2023-04" db="EMBL/GenBank/DDBJ databases">
        <title>Candida boidinii NBRC 1967.</title>
        <authorList>
            <person name="Ichikawa N."/>
            <person name="Sato H."/>
            <person name="Tonouchi N."/>
        </authorList>
    </citation>
    <scope>NUCLEOTIDE SEQUENCE</scope>
    <source>
        <strain evidence="1">NBRC 1967</strain>
    </source>
</reference>
<protein>
    <submittedName>
        <fullName evidence="1">Unnamed protein product</fullName>
    </submittedName>
</protein>
<comment type="caution">
    <text evidence="1">The sequence shown here is derived from an EMBL/GenBank/DDBJ whole genome shotgun (WGS) entry which is preliminary data.</text>
</comment>
<accession>A0ACB5TQR8</accession>
<sequence length="486" mass="55252">MFPLTICHIISIWLLLANISFAQSDLKESGQNITSLEVLEDISDIENLWAECYRYYIHQNIKGYEDCDTVDCSLLEYKYDQDLCRKVQLKEAEILNGKDDRSQIDKSDPLEPQVILYDPNISRFRRSSRLIDNSMMNYAMDDSGNLKRDLLDINYDEDANPLDIHRMSSSDSIGEWVPIQSTIGSNSVENYAFPINYSSIGLSQSFEIMIFISANICVEPAANNTGEIRIFHTFDYEQLVNQNYSGMTEIDFENGYAQDIARINVDNTGQKLFVSVLTVCDNCTNALSPTSDWSYTLGISQNNLVFQYDTVQQIYLMDTDHESALFQVDSLDLNSSSHYQLYIGSGDVVDTSLTYSWCSTQSLPEGSRYTINKNNTINAISHDLYVINDLEANTTYTAVLVENFSSGGGVIYESFSFQTMSNEGCKLIYDLEFCGDVAYSVPNSESLYNGDETLRDFKVKYDTYAKNAYQNFTHHPTLLVKKLNRI</sequence>
<keyword evidence="2" id="KW-1185">Reference proteome</keyword>
<gene>
    <name evidence="1" type="ORF">Cboi01_000299300</name>
</gene>
<organism evidence="1 2">
    <name type="scientific">Candida boidinii</name>
    <name type="common">Yeast</name>
    <dbReference type="NCBI Taxonomy" id="5477"/>
    <lineage>
        <taxon>Eukaryota</taxon>
        <taxon>Fungi</taxon>
        <taxon>Dikarya</taxon>
        <taxon>Ascomycota</taxon>
        <taxon>Saccharomycotina</taxon>
        <taxon>Pichiomycetes</taxon>
        <taxon>Pichiales</taxon>
        <taxon>Pichiaceae</taxon>
        <taxon>Ogataea</taxon>
        <taxon>Ogataea/Candida clade</taxon>
    </lineage>
</organism>
<dbReference type="Proteomes" id="UP001165101">
    <property type="component" value="Unassembled WGS sequence"/>
</dbReference>
<proteinExistence type="predicted"/>